<sequence>MKPFNLEKALAGAPVQLRDGRKAKLIFKVPDELVFSGGLRPEYPLLGFIYKRNGELHHAKEYWSLDGGYMLGSDEDEYDIVGLWEESLEDTIRKAYSDGLPLRTRGGDKVYIVYIAESDNPLVKEQPVFGVINEVSSLRWKLDGSYLSNGEETPYDIVGLWKEEEN</sequence>
<protein>
    <submittedName>
        <fullName evidence="1">Uncharacterized protein</fullName>
    </submittedName>
</protein>
<accession>A0A8S5MBR0</accession>
<organism evidence="1">
    <name type="scientific">Podoviridae sp. ct53O25</name>
    <dbReference type="NCBI Taxonomy" id="2826539"/>
    <lineage>
        <taxon>Viruses</taxon>
        <taxon>Duplodnaviria</taxon>
        <taxon>Heunggongvirae</taxon>
        <taxon>Uroviricota</taxon>
        <taxon>Caudoviricetes</taxon>
    </lineage>
</organism>
<name>A0A8S5MBR0_9CAUD</name>
<dbReference type="EMBL" id="BK014869">
    <property type="protein sequence ID" value="DAD79660.1"/>
    <property type="molecule type" value="Genomic_DNA"/>
</dbReference>
<evidence type="ECO:0000313" key="1">
    <source>
        <dbReference type="EMBL" id="DAD79660.1"/>
    </source>
</evidence>
<proteinExistence type="predicted"/>
<reference evidence="1" key="1">
    <citation type="journal article" date="2021" name="Proc. Natl. Acad. Sci. U.S.A.">
        <title>A Catalog of Tens of Thousands of Viruses from Human Metagenomes Reveals Hidden Associations with Chronic Diseases.</title>
        <authorList>
            <person name="Tisza M.J."/>
            <person name="Buck C.B."/>
        </authorList>
    </citation>
    <scope>NUCLEOTIDE SEQUENCE</scope>
    <source>
        <strain evidence="1">Ct53O25</strain>
    </source>
</reference>